<name>A0A9P5Q1Z1_9AGAR</name>
<dbReference type="AlphaFoldDB" id="A0A9P5Q1Z1"/>
<keyword evidence="2" id="KW-1185">Reference proteome</keyword>
<reference evidence="1" key="1">
    <citation type="submission" date="2020-11" db="EMBL/GenBank/DDBJ databases">
        <authorList>
            <consortium name="DOE Joint Genome Institute"/>
            <person name="Ahrendt S."/>
            <person name="Riley R."/>
            <person name="Andreopoulos W."/>
            <person name="Labutti K."/>
            <person name="Pangilinan J."/>
            <person name="Ruiz-Duenas F.J."/>
            <person name="Barrasa J.M."/>
            <person name="Sanchez-Garcia M."/>
            <person name="Camarero S."/>
            <person name="Miyauchi S."/>
            <person name="Serrano A."/>
            <person name="Linde D."/>
            <person name="Babiker R."/>
            <person name="Drula E."/>
            <person name="Ayuso-Fernandez I."/>
            <person name="Pacheco R."/>
            <person name="Padilla G."/>
            <person name="Ferreira P."/>
            <person name="Barriuso J."/>
            <person name="Kellner H."/>
            <person name="Castanera R."/>
            <person name="Alfaro M."/>
            <person name="Ramirez L."/>
            <person name="Pisabarro A.G."/>
            <person name="Kuo A."/>
            <person name="Tritt A."/>
            <person name="Lipzen A."/>
            <person name="He G."/>
            <person name="Yan M."/>
            <person name="Ng V."/>
            <person name="Cullen D."/>
            <person name="Martin F."/>
            <person name="Rosso M.-N."/>
            <person name="Henrissat B."/>
            <person name="Hibbett D."/>
            <person name="Martinez A.T."/>
            <person name="Grigoriev I.V."/>
        </authorList>
    </citation>
    <scope>NUCLEOTIDE SEQUENCE</scope>
    <source>
        <strain evidence="1">AH 40177</strain>
    </source>
</reference>
<dbReference type="Gene3D" id="3.40.50.150">
    <property type="entry name" value="Vaccinia Virus protein VP39"/>
    <property type="match status" value="1"/>
</dbReference>
<dbReference type="OrthoDB" id="407325at2759"/>
<accession>A0A9P5Q1Z1</accession>
<organism evidence="1 2">
    <name type="scientific">Rhodocollybia butyracea</name>
    <dbReference type="NCBI Taxonomy" id="206335"/>
    <lineage>
        <taxon>Eukaryota</taxon>
        <taxon>Fungi</taxon>
        <taxon>Dikarya</taxon>
        <taxon>Basidiomycota</taxon>
        <taxon>Agaricomycotina</taxon>
        <taxon>Agaricomycetes</taxon>
        <taxon>Agaricomycetidae</taxon>
        <taxon>Agaricales</taxon>
        <taxon>Marasmiineae</taxon>
        <taxon>Omphalotaceae</taxon>
        <taxon>Rhodocollybia</taxon>
    </lineage>
</organism>
<dbReference type="InterPro" id="IPR019410">
    <property type="entry name" value="Methyltransf_16"/>
</dbReference>
<comment type="caution">
    <text evidence="1">The sequence shown here is derived from an EMBL/GenBank/DDBJ whole genome shotgun (WGS) entry which is preliminary data.</text>
</comment>
<dbReference type="PANTHER" id="PTHR14614">
    <property type="entry name" value="HEPATOCELLULAR CARCINOMA-ASSOCIATED ANTIGEN"/>
    <property type="match status" value="1"/>
</dbReference>
<dbReference type="Pfam" id="PF10294">
    <property type="entry name" value="Methyltransf_16"/>
    <property type="match status" value="1"/>
</dbReference>
<dbReference type="Proteomes" id="UP000772434">
    <property type="component" value="Unassembled WGS sequence"/>
</dbReference>
<proteinExistence type="predicted"/>
<dbReference type="EMBL" id="JADNRY010000019">
    <property type="protein sequence ID" value="KAF9073273.1"/>
    <property type="molecule type" value="Genomic_DNA"/>
</dbReference>
<protein>
    <recommendedName>
        <fullName evidence="3">Nicotinamide N-methyltransferase</fullName>
    </recommendedName>
</protein>
<evidence type="ECO:0000313" key="2">
    <source>
        <dbReference type="Proteomes" id="UP000772434"/>
    </source>
</evidence>
<dbReference type="SUPFAM" id="SSF53335">
    <property type="entry name" value="S-adenosyl-L-methionine-dependent methyltransferases"/>
    <property type="match status" value="1"/>
</dbReference>
<sequence>MSVALESGLDPEEILNSSLEILYDYQPITLASTGSVFTYTLKSSFADHSSEALQTVTLRTPDTDASNWSLHASSVWASSKYLADNLDDLHLKDHISRRRSGNKNDKVRVLELGAGAGLPGIVIAKSYPEIHVTISDYPDEQLIRTISGNIENNRVSANCYAKAYAWGSGPVVLLGDHSDSSSNLFDRTLRRTSDSRAHLVVGLHTGRYTLQSFMDAVLQVGLVIVSLEERERSGTIKREWDVTRAEHEDEKERRRWLLWIELKWPDSIL</sequence>
<gene>
    <name evidence="1" type="ORF">BDP27DRAFT_1319138</name>
</gene>
<evidence type="ECO:0008006" key="3">
    <source>
        <dbReference type="Google" id="ProtNLM"/>
    </source>
</evidence>
<dbReference type="GO" id="GO:0008757">
    <property type="term" value="F:S-adenosylmethionine-dependent methyltransferase activity"/>
    <property type="evidence" value="ECO:0007669"/>
    <property type="project" value="UniProtKB-ARBA"/>
</dbReference>
<evidence type="ECO:0000313" key="1">
    <source>
        <dbReference type="EMBL" id="KAF9073273.1"/>
    </source>
</evidence>
<dbReference type="InterPro" id="IPR029063">
    <property type="entry name" value="SAM-dependent_MTases_sf"/>
</dbReference>